<organism evidence="2 3">
    <name type="scientific">Caballeronia choica</name>
    <dbReference type="NCBI Taxonomy" id="326476"/>
    <lineage>
        <taxon>Bacteria</taxon>
        <taxon>Pseudomonadati</taxon>
        <taxon>Pseudomonadota</taxon>
        <taxon>Betaproteobacteria</taxon>
        <taxon>Burkholderiales</taxon>
        <taxon>Burkholderiaceae</taxon>
        <taxon>Caballeronia</taxon>
    </lineage>
</organism>
<evidence type="ECO:0000313" key="2">
    <source>
        <dbReference type="EMBL" id="SAL15060.1"/>
    </source>
</evidence>
<sequence>MNQHDDNTARALDETRLVSADGRPADQTSHNVPHSGRQSSNPVDDSHLPIYFLTRTPGLDTDSRWNIDAYTWDRVPGIGGEPGPHRSGQVEDALGYVSEVIGKLCRSIDVADLPTIVRGYN</sequence>
<proteinExistence type="predicted"/>
<gene>
    <name evidence="2" type="ORF">AWB68_00312</name>
</gene>
<protein>
    <submittedName>
        <fullName evidence="2">Uncharacterized protein</fullName>
    </submittedName>
</protein>
<name>A0A158F7P6_9BURK</name>
<dbReference type="AlphaFoldDB" id="A0A158F7P6"/>
<reference evidence="2" key="1">
    <citation type="submission" date="2016-01" db="EMBL/GenBank/DDBJ databases">
        <authorList>
            <person name="Peeters C."/>
        </authorList>
    </citation>
    <scope>NUCLEOTIDE SEQUENCE [LARGE SCALE GENOMIC DNA]</scope>
    <source>
        <strain evidence="2">LMG 22940</strain>
    </source>
</reference>
<comment type="caution">
    <text evidence="2">The sequence shown here is derived from an EMBL/GenBank/DDBJ whole genome shotgun (WGS) entry which is preliminary data.</text>
</comment>
<feature type="region of interest" description="Disordered" evidence="1">
    <location>
        <begin position="1"/>
        <end position="47"/>
    </location>
</feature>
<dbReference type="EMBL" id="FCON02000002">
    <property type="protein sequence ID" value="SAL15060.1"/>
    <property type="molecule type" value="Genomic_DNA"/>
</dbReference>
<keyword evidence="3" id="KW-1185">Reference proteome</keyword>
<evidence type="ECO:0000256" key="1">
    <source>
        <dbReference type="SAM" id="MobiDB-lite"/>
    </source>
</evidence>
<feature type="compositionally biased region" description="Polar residues" evidence="1">
    <location>
        <begin position="26"/>
        <end position="43"/>
    </location>
</feature>
<evidence type="ECO:0000313" key="3">
    <source>
        <dbReference type="Proteomes" id="UP000054770"/>
    </source>
</evidence>
<feature type="compositionally biased region" description="Basic and acidic residues" evidence="1">
    <location>
        <begin position="1"/>
        <end position="16"/>
    </location>
</feature>
<accession>A0A158F7P6</accession>
<dbReference type="Proteomes" id="UP000054770">
    <property type="component" value="Unassembled WGS sequence"/>
</dbReference>